<sequence length="255" mass="27227">MTDETAPVRVQVAAGVATLSLNRPHRHNAIDDALHEQLVEAWDAALADPDVRVILLRGEGRSFCSGRDTAQLGERPAGESDLAFIRRHQEFRERQLSSPKPVVAALRGATFGGGLEMALAADLRVAATDVQLAFPEIRFGLMVDTGGTPLTTMLAGPSRAKWMLMTGRAVGAEQALAWGLVDEVVEPERLDEVAATLAAELADKPADALALIKSTVDGIWDGAVRAAMRAELAGQVALFAGEDYRARKQARLSSP</sequence>
<evidence type="ECO:0000256" key="1">
    <source>
        <dbReference type="ARBA" id="ARBA00005254"/>
    </source>
</evidence>
<evidence type="ECO:0000256" key="2">
    <source>
        <dbReference type="RuleBase" id="RU003707"/>
    </source>
</evidence>
<dbReference type="InterPro" id="IPR001753">
    <property type="entry name" value="Enoyl-CoA_hydra/iso"/>
</dbReference>
<dbReference type="PANTHER" id="PTHR11941">
    <property type="entry name" value="ENOYL-COA HYDRATASE-RELATED"/>
    <property type="match status" value="1"/>
</dbReference>
<dbReference type="PANTHER" id="PTHR11941:SF54">
    <property type="entry name" value="ENOYL-COA HYDRATASE, MITOCHONDRIAL"/>
    <property type="match status" value="1"/>
</dbReference>
<dbReference type="Proteomes" id="UP001500957">
    <property type="component" value="Unassembled WGS sequence"/>
</dbReference>
<proteinExistence type="inferred from homology"/>
<dbReference type="CDD" id="cd06558">
    <property type="entry name" value="crotonase-like"/>
    <property type="match status" value="1"/>
</dbReference>
<gene>
    <name evidence="3" type="ORF">GCM10009547_18830</name>
</gene>
<reference evidence="3 4" key="1">
    <citation type="journal article" date="2019" name="Int. J. Syst. Evol. Microbiol.">
        <title>The Global Catalogue of Microorganisms (GCM) 10K type strain sequencing project: providing services to taxonomists for standard genome sequencing and annotation.</title>
        <authorList>
            <consortium name="The Broad Institute Genomics Platform"/>
            <consortium name="The Broad Institute Genome Sequencing Center for Infectious Disease"/>
            <person name="Wu L."/>
            <person name="Ma J."/>
        </authorList>
    </citation>
    <scope>NUCLEOTIDE SEQUENCE [LARGE SCALE GENOMIC DNA]</scope>
    <source>
        <strain evidence="3 4">JCM 10671</strain>
    </source>
</reference>
<dbReference type="EMBL" id="BAAAHE010000014">
    <property type="protein sequence ID" value="GAA0616933.1"/>
    <property type="molecule type" value="Genomic_DNA"/>
</dbReference>
<evidence type="ECO:0000313" key="3">
    <source>
        <dbReference type="EMBL" id="GAA0616933.1"/>
    </source>
</evidence>
<dbReference type="SUPFAM" id="SSF52096">
    <property type="entry name" value="ClpP/crotonase"/>
    <property type="match status" value="1"/>
</dbReference>
<dbReference type="Gene3D" id="3.90.226.10">
    <property type="entry name" value="2-enoyl-CoA Hydratase, Chain A, domain 1"/>
    <property type="match status" value="1"/>
</dbReference>
<comment type="caution">
    <text evidence="3">The sequence shown here is derived from an EMBL/GenBank/DDBJ whole genome shotgun (WGS) entry which is preliminary data.</text>
</comment>
<dbReference type="Pfam" id="PF00378">
    <property type="entry name" value="ECH_1"/>
    <property type="match status" value="1"/>
</dbReference>
<evidence type="ECO:0000313" key="4">
    <source>
        <dbReference type="Proteomes" id="UP001500957"/>
    </source>
</evidence>
<dbReference type="PROSITE" id="PS00166">
    <property type="entry name" value="ENOYL_COA_HYDRATASE"/>
    <property type="match status" value="1"/>
</dbReference>
<organism evidence="3 4">
    <name type="scientific">Sporichthya brevicatena</name>
    <dbReference type="NCBI Taxonomy" id="171442"/>
    <lineage>
        <taxon>Bacteria</taxon>
        <taxon>Bacillati</taxon>
        <taxon>Actinomycetota</taxon>
        <taxon>Actinomycetes</taxon>
        <taxon>Sporichthyales</taxon>
        <taxon>Sporichthyaceae</taxon>
        <taxon>Sporichthya</taxon>
    </lineage>
</organism>
<protein>
    <submittedName>
        <fullName evidence="3">Enoyl-CoA hydratase/isomerase family protein</fullName>
    </submittedName>
</protein>
<dbReference type="RefSeq" id="WP_344603966.1">
    <property type="nucleotide sequence ID" value="NZ_BAAAHE010000014.1"/>
</dbReference>
<keyword evidence="4" id="KW-1185">Reference proteome</keyword>
<dbReference type="InterPro" id="IPR018376">
    <property type="entry name" value="Enoyl-CoA_hyd/isom_CS"/>
</dbReference>
<name>A0ABN1GQZ1_9ACTN</name>
<accession>A0ABN1GQZ1</accession>
<dbReference type="InterPro" id="IPR029045">
    <property type="entry name" value="ClpP/crotonase-like_dom_sf"/>
</dbReference>
<comment type="similarity">
    <text evidence="1 2">Belongs to the enoyl-CoA hydratase/isomerase family.</text>
</comment>